<dbReference type="Proteomes" id="UP000324222">
    <property type="component" value="Unassembled WGS sequence"/>
</dbReference>
<dbReference type="AlphaFoldDB" id="A0A5B7IBY4"/>
<accession>A0A5B7IBY4</accession>
<gene>
    <name evidence="1" type="ORF">E2C01_074269</name>
</gene>
<name>A0A5B7IBY4_PORTR</name>
<dbReference type="EMBL" id="VSRR010051931">
    <property type="protein sequence ID" value="MPC79725.1"/>
    <property type="molecule type" value="Genomic_DNA"/>
</dbReference>
<sequence length="97" mass="10983">MGEDNCHIIMNQPMRNDPVIKFESSGQSARLLISPNFSPFLVPIIHLLLLLPSRSPSRPDHQFAFREGKGGLRAAWLLLPIHPATETRTHFILKSCR</sequence>
<organism evidence="1 2">
    <name type="scientific">Portunus trituberculatus</name>
    <name type="common">Swimming crab</name>
    <name type="synonym">Neptunus trituberculatus</name>
    <dbReference type="NCBI Taxonomy" id="210409"/>
    <lineage>
        <taxon>Eukaryota</taxon>
        <taxon>Metazoa</taxon>
        <taxon>Ecdysozoa</taxon>
        <taxon>Arthropoda</taxon>
        <taxon>Crustacea</taxon>
        <taxon>Multicrustacea</taxon>
        <taxon>Malacostraca</taxon>
        <taxon>Eumalacostraca</taxon>
        <taxon>Eucarida</taxon>
        <taxon>Decapoda</taxon>
        <taxon>Pleocyemata</taxon>
        <taxon>Brachyura</taxon>
        <taxon>Eubrachyura</taxon>
        <taxon>Portunoidea</taxon>
        <taxon>Portunidae</taxon>
        <taxon>Portuninae</taxon>
        <taxon>Portunus</taxon>
    </lineage>
</organism>
<comment type="caution">
    <text evidence="1">The sequence shown here is derived from an EMBL/GenBank/DDBJ whole genome shotgun (WGS) entry which is preliminary data.</text>
</comment>
<reference evidence="1 2" key="1">
    <citation type="submission" date="2019-05" db="EMBL/GenBank/DDBJ databases">
        <title>Another draft genome of Portunus trituberculatus and its Hox gene families provides insights of decapod evolution.</title>
        <authorList>
            <person name="Jeong J.-H."/>
            <person name="Song I."/>
            <person name="Kim S."/>
            <person name="Choi T."/>
            <person name="Kim D."/>
            <person name="Ryu S."/>
            <person name="Kim W."/>
        </authorList>
    </citation>
    <scope>NUCLEOTIDE SEQUENCE [LARGE SCALE GENOMIC DNA]</scope>
    <source>
        <tissue evidence="1">Muscle</tissue>
    </source>
</reference>
<keyword evidence="2" id="KW-1185">Reference proteome</keyword>
<evidence type="ECO:0000313" key="2">
    <source>
        <dbReference type="Proteomes" id="UP000324222"/>
    </source>
</evidence>
<protein>
    <submittedName>
        <fullName evidence="1">Uncharacterized protein</fullName>
    </submittedName>
</protein>
<proteinExistence type="predicted"/>
<evidence type="ECO:0000313" key="1">
    <source>
        <dbReference type="EMBL" id="MPC79725.1"/>
    </source>
</evidence>